<dbReference type="SMART" id="SM00421">
    <property type="entry name" value="HTH_LUXR"/>
    <property type="match status" value="1"/>
</dbReference>
<dbReference type="Pfam" id="PF00196">
    <property type="entry name" value="GerE"/>
    <property type="match status" value="1"/>
</dbReference>
<dbReference type="InterPro" id="IPR016032">
    <property type="entry name" value="Sig_transdc_resp-reg_C-effctor"/>
</dbReference>
<gene>
    <name evidence="6" type="ORF">HNR57_001299</name>
</gene>
<dbReference type="Proteomes" id="UP000591537">
    <property type="component" value="Unassembled WGS sequence"/>
</dbReference>
<keyword evidence="3" id="KW-0804">Transcription</keyword>
<keyword evidence="1" id="KW-0805">Transcription regulation</keyword>
<sequence length="127" mass="13716">MSSTEILSPPVRVPYLATDRQAVLTHDGAWDAAMARVQQLSDRELEVFRLLAKGAANRTIAARLAITERTAKAHVAQILAKLQVESRLQAGIVGFAWEILNWDGRGGAAHSARSLSPSPPHGLRQSA</sequence>
<evidence type="ECO:0000256" key="2">
    <source>
        <dbReference type="ARBA" id="ARBA00023125"/>
    </source>
</evidence>
<dbReference type="RefSeq" id="WP_221342151.1">
    <property type="nucleotide sequence ID" value="NZ_BAAARS010000002.1"/>
</dbReference>
<organism evidence="6 7">
    <name type="scientific">Streptomyces paradoxus</name>
    <dbReference type="NCBI Taxonomy" id="66375"/>
    <lineage>
        <taxon>Bacteria</taxon>
        <taxon>Bacillati</taxon>
        <taxon>Actinomycetota</taxon>
        <taxon>Actinomycetes</taxon>
        <taxon>Kitasatosporales</taxon>
        <taxon>Streptomycetaceae</taxon>
        <taxon>Streptomyces</taxon>
    </lineage>
</organism>
<dbReference type="InterPro" id="IPR036388">
    <property type="entry name" value="WH-like_DNA-bd_sf"/>
</dbReference>
<keyword evidence="7" id="KW-1185">Reference proteome</keyword>
<dbReference type="AlphaFoldDB" id="A0A7W9WF82"/>
<dbReference type="GO" id="GO:0003677">
    <property type="term" value="F:DNA binding"/>
    <property type="evidence" value="ECO:0007669"/>
    <property type="project" value="UniProtKB-KW"/>
</dbReference>
<proteinExistence type="predicted"/>
<evidence type="ECO:0000313" key="7">
    <source>
        <dbReference type="Proteomes" id="UP000591537"/>
    </source>
</evidence>
<comment type="caution">
    <text evidence="6">The sequence shown here is derived from an EMBL/GenBank/DDBJ whole genome shotgun (WGS) entry which is preliminary data.</text>
</comment>
<dbReference type="CDD" id="cd06170">
    <property type="entry name" value="LuxR_C_like"/>
    <property type="match status" value="1"/>
</dbReference>
<accession>A0A7W9WF82</accession>
<dbReference type="Gene3D" id="1.10.10.10">
    <property type="entry name" value="Winged helix-like DNA-binding domain superfamily/Winged helix DNA-binding domain"/>
    <property type="match status" value="1"/>
</dbReference>
<name>A0A7W9WF82_9ACTN</name>
<dbReference type="GO" id="GO:0006355">
    <property type="term" value="P:regulation of DNA-templated transcription"/>
    <property type="evidence" value="ECO:0007669"/>
    <property type="project" value="InterPro"/>
</dbReference>
<keyword evidence="2 6" id="KW-0238">DNA-binding</keyword>
<dbReference type="PROSITE" id="PS50043">
    <property type="entry name" value="HTH_LUXR_2"/>
    <property type="match status" value="1"/>
</dbReference>
<dbReference type="PRINTS" id="PR00038">
    <property type="entry name" value="HTHLUXR"/>
</dbReference>
<dbReference type="SUPFAM" id="SSF46894">
    <property type="entry name" value="C-terminal effector domain of the bipartite response regulators"/>
    <property type="match status" value="1"/>
</dbReference>
<dbReference type="InterPro" id="IPR000792">
    <property type="entry name" value="Tscrpt_reg_LuxR_C"/>
</dbReference>
<dbReference type="PANTHER" id="PTHR44688:SF16">
    <property type="entry name" value="DNA-BINDING TRANSCRIPTIONAL ACTIVATOR DEVR_DOSR"/>
    <property type="match status" value="1"/>
</dbReference>
<protein>
    <submittedName>
        <fullName evidence="6">DNA-binding NarL/FixJ family response regulator</fullName>
    </submittedName>
</protein>
<evidence type="ECO:0000259" key="5">
    <source>
        <dbReference type="PROSITE" id="PS50043"/>
    </source>
</evidence>
<evidence type="ECO:0000256" key="4">
    <source>
        <dbReference type="SAM" id="MobiDB-lite"/>
    </source>
</evidence>
<feature type="region of interest" description="Disordered" evidence="4">
    <location>
        <begin position="106"/>
        <end position="127"/>
    </location>
</feature>
<evidence type="ECO:0000256" key="3">
    <source>
        <dbReference type="ARBA" id="ARBA00023163"/>
    </source>
</evidence>
<evidence type="ECO:0000256" key="1">
    <source>
        <dbReference type="ARBA" id="ARBA00023015"/>
    </source>
</evidence>
<dbReference type="EMBL" id="JACHGV010000002">
    <property type="protein sequence ID" value="MBB6075411.1"/>
    <property type="molecule type" value="Genomic_DNA"/>
</dbReference>
<dbReference type="PANTHER" id="PTHR44688">
    <property type="entry name" value="DNA-BINDING TRANSCRIPTIONAL ACTIVATOR DEVR_DOSR"/>
    <property type="match status" value="1"/>
</dbReference>
<evidence type="ECO:0000313" key="6">
    <source>
        <dbReference type="EMBL" id="MBB6075411.1"/>
    </source>
</evidence>
<feature type="domain" description="HTH luxR-type" evidence="5">
    <location>
        <begin position="33"/>
        <end position="98"/>
    </location>
</feature>
<reference evidence="6 7" key="1">
    <citation type="submission" date="2020-08" db="EMBL/GenBank/DDBJ databases">
        <title>Genomic Encyclopedia of Type Strains, Phase IV (KMG-IV): sequencing the most valuable type-strain genomes for metagenomic binning, comparative biology and taxonomic classification.</title>
        <authorList>
            <person name="Goeker M."/>
        </authorList>
    </citation>
    <scope>NUCLEOTIDE SEQUENCE [LARGE SCALE GENOMIC DNA]</scope>
    <source>
        <strain evidence="6 7">DSM 43350</strain>
    </source>
</reference>